<feature type="transmembrane region" description="Helical" evidence="14">
    <location>
        <begin position="107"/>
        <end position="129"/>
    </location>
</feature>
<evidence type="ECO:0000256" key="4">
    <source>
        <dbReference type="ARBA" id="ARBA00022670"/>
    </source>
</evidence>
<keyword evidence="3 14" id="KW-1003">Cell membrane</keyword>
<evidence type="ECO:0000256" key="7">
    <source>
        <dbReference type="ARBA" id="ARBA00022737"/>
    </source>
</evidence>
<evidence type="ECO:0000256" key="3">
    <source>
        <dbReference type="ARBA" id="ARBA00022475"/>
    </source>
</evidence>
<dbReference type="CDD" id="cd04639">
    <property type="entry name" value="CBS_pair_peptidase_M50"/>
    <property type="match status" value="1"/>
</dbReference>
<feature type="transmembrane region" description="Helical" evidence="14">
    <location>
        <begin position="76"/>
        <end position="95"/>
    </location>
</feature>
<feature type="transmembrane region" description="Helical" evidence="14">
    <location>
        <begin position="6"/>
        <end position="30"/>
    </location>
</feature>
<dbReference type="InterPro" id="IPR046342">
    <property type="entry name" value="CBS_dom_sf"/>
</dbReference>
<organism evidence="19 20">
    <name type="scientific">Thermoleptolyngbya sichuanensis A183</name>
    <dbReference type="NCBI Taxonomy" id="2737172"/>
    <lineage>
        <taxon>Bacteria</taxon>
        <taxon>Bacillati</taxon>
        <taxon>Cyanobacteriota</taxon>
        <taxon>Cyanophyceae</taxon>
        <taxon>Oculatellales</taxon>
        <taxon>Oculatellaceae</taxon>
        <taxon>Thermoleptolyngbya</taxon>
        <taxon>Thermoleptolyngbya sichuanensis</taxon>
    </lineage>
</organism>
<dbReference type="InterPro" id="IPR016483">
    <property type="entry name" value="UCP006404_Pept_M50_CBS"/>
</dbReference>
<dbReference type="GO" id="GO:0008237">
    <property type="term" value="F:metallopeptidase activity"/>
    <property type="evidence" value="ECO:0007669"/>
    <property type="project" value="UniProtKB-UniRule"/>
</dbReference>
<evidence type="ECO:0000256" key="11">
    <source>
        <dbReference type="ARBA" id="ARBA00023049"/>
    </source>
</evidence>
<feature type="domain" description="CBS" evidence="18">
    <location>
        <begin position="313"/>
        <end position="373"/>
    </location>
</feature>
<keyword evidence="5 14" id="KW-0812">Transmembrane</keyword>
<dbReference type="PANTHER" id="PTHR39188">
    <property type="entry name" value="MEMBRANE-ASSOCIATED ZINC METALLOPROTEASE M50B"/>
    <property type="match status" value="1"/>
</dbReference>
<keyword evidence="4 14" id="KW-0645">Protease</keyword>
<gene>
    <name evidence="19" type="ORF">HPC62_00795</name>
</gene>
<keyword evidence="6 14" id="KW-0479">Metal-binding</keyword>
<dbReference type="Pfam" id="PF00571">
    <property type="entry name" value="CBS"/>
    <property type="match status" value="1"/>
</dbReference>
<dbReference type="CDD" id="cd06164">
    <property type="entry name" value="S2P-M50_SpoIVFB_CBS"/>
    <property type="match status" value="1"/>
</dbReference>
<keyword evidence="11 14" id="KW-0482">Metalloprotease</keyword>
<evidence type="ECO:0000256" key="13">
    <source>
        <dbReference type="ARBA" id="ARBA00023136"/>
    </source>
</evidence>
<dbReference type="PROSITE" id="PS51371">
    <property type="entry name" value="CBS"/>
    <property type="match status" value="1"/>
</dbReference>
<protein>
    <recommendedName>
        <fullName evidence="14">Zinc metalloprotease</fullName>
    </recommendedName>
</protein>
<comment type="similarity">
    <text evidence="2 14">Belongs to the peptidase M50B family.</text>
</comment>
<comment type="subcellular location">
    <subcellularLocation>
        <location evidence="1 14">Cell membrane</location>
        <topology evidence="1 14">Multi-pass membrane protein</topology>
    </subcellularLocation>
</comment>
<keyword evidence="9 14" id="KW-0862">Zinc</keyword>
<evidence type="ECO:0000256" key="6">
    <source>
        <dbReference type="ARBA" id="ARBA00022723"/>
    </source>
</evidence>
<dbReference type="EMBL" id="CP053661">
    <property type="protein sequence ID" value="QKD84692.1"/>
    <property type="molecule type" value="Genomic_DNA"/>
</dbReference>
<evidence type="ECO:0000256" key="2">
    <source>
        <dbReference type="ARBA" id="ARBA00007931"/>
    </source>
</evidence>
<feature type="transmembrane region" description="Helical" evidence="14">
    <location>
        <begin position="42"/>
        <end position="64"/>
    </location>
</feature>
<reference evidence="19 20" key="1">
    <citation type="submission" date="2020-05" db="EMBL/GenBank/DDBJ databases">
        <title>Complete genome sequence of of a novel Thermoleptolyngbya strain isolated from hot springs of Ganzi, Sichuan China.</title>
        <authorList>
            <person name="Tang J."/>
            <person name="Daroch M."/>
            <person name="Li L."/>
            <person name="Waleron K."/>
            <person name="Waleron M."/>
            <person name="Waleron M."/>
        </authorList>
    </citation>
    <scope>NUCLEOTIDE SEQUENCE [LARGE SCALE GENOMIC DNA]</scope>
    <source>
        <strain evidence="19 20">PKUAC-SCTA183</strain>
    </source>
</reference>
<evidence type="ECO:0000256" key="14">
    <source>
        <dbReference type="PIRNR" id="PIRNR006404"/>
    </source>
</evidence>
<evidence type="ECO:0000256" key="12">
    <source>
        <dbReference type="ARBA" id="ARBA00023122"/>
    </source>
</evidence>
<sequence length="406" mass="43447">MRAGWRVGSIFGIPLLVDSSWFLILGLFTYSNSLMLQQSPGYPAGVAWITGLGLALALFGSVLLHELGHSLTARSQGIGVNSITLFLFGGIASIDRESKTPGQMFQVAIAGPAVSFALFLLLAGAAQVLPTDTPLHLIATRLSAINLVLALFNLIPGLPLDGGQVLKAAVWKLTGSRIQGMRWAARSGQALGWFGIALAVMAYIQSPAGSINAIWLGLIAWFILSNARAYSRVSDVQEAVGKLTAADAMTHEFRVVDADLSLERFISDYVQQEEAYPPAFYAASEGRYRGQVLVEDVQQIERSQWNQTLQEIAHPLTEIPSVAEASPLSDAISKLETETLKRITVLSPAGAVAGVLDRGDIVRAVAKQLNVPVPDALITRIKEEGVYPPGLPLPAIATSLNEDRNG</sequence>
<dbReference type="GO" id="GO:0046872">
    <property type="term" value="F:metal ion binding"/>
    <property type="evidence" value="ECO:0007669"/>
    <property type="project" value="UniProtKB-UniRule"/>
</dbReference>
<keyword evidence="13 14" id="KW-0472">Membrane</keyword>
<dbReference type="RefSeq" id="WP_172358704.1">
    <property type="nucleotide sequence ID" value="NZ_CP053661.1"/>
</dbReference>
<dbReference type="AlphaFoldDB" id="A0A6M8BET3"/>
<evidence type="ECO:0000313" key="19">
    <source>
        <dbReference type="EMBL" id="QKD84692.1"/>
    </source>
</evidence>
<feature type="active site" evidence="15">
    <location>
        <position position="66"/>
    </location>
</feature>
<evidence type="ECO:0000256" key="8">
    <source>
        <dbReference type="ARBA" id="ARBA00022801"/>
    </source>
</evidence>
<dbReference type="Proteomes" id="UP000505210">
    <property type="component" value="Chromosome"/>
</dbReference>
<dbReference type="KEGG" id="theu:HPC62_00795"/>
<evidence type="ECO:0000259" key="18">
    <source>
        <dbReference type="PROSITE" id="PS51371"/>
    </source>
</evidence>
<keyword evidence="20" id="KW-1185">Reference proteome</keyword>
<evidence type="ECO:0000256" key="15">
    <source>
        <dbReference type="PIRSR" id="PIRSR006404-1"/>
    </source>
</evidence>
<evidence type="ECO:0000256" key="1">
    <source>
        <dbReference type="ARBA" id="ARBA00004651"/>
    </source>
</evidence>
<feature type="binding site" evidence="16">
    <location>
        <position position="161"/>
    </location>
    <ligand>
        <name>Zn(2+)</name>
        <dbReference type="ChEBI" id="CHEBI:29105"/>
        <note>catalytic</note>
    </ligand>
</feature>
<comment type="cofactor">
    <cofactor evidence="14 16">
        <name>Zn(2+)</name>
        <dbReference type="ChEBI" id="CHEBI:29105"/>
    </cofactor>
    <text evidence="14 16">Binds 1 zinc ion per subunit.</text>
</comment>
<evidence type="ECO:0000256" key="9">
    <source>
        <dbReference type="ARBA" id="ARBA00022833"/>
    </source>
</evidence>
<evidence type="ECO:0000256" key="10">
    <source>
        <dbReference type="ARBA" id="ARBA00022989"/>
    </source>
</evidence>
<proteinExistence type="inferred from homology"/>
<dbReference type="InterPro" id="IPR008915">
    <property type="entry name" value="Peptidase_M50"/>
</dbReference>
<dbReference type="Gene3D" id="3.10.580.10">
    <property type="entry name" value="CBS-domain"/>
    <property type="match status" value="1"/>
</dbReference>
<dbReference type="PANTHER" id="PTHR39188:SF3">
    <property type="entry name" value="STAGE IV SPORULATION PROTEIN FB"/>
    <property type="match status" value="1"/>
</dbReference>
<keyword evidence="7" id="KW-0677">Repeat</keyword>
<dbReference type="PIRSF" id="PIRSF006404">
    <property type="entry name" value="UCP006404_Pept_M50_CBS"/>
    <property type="match status" value="1"/>
</dbReference>
<keyword evidence="10 14" id="KW-1133">Transmembrane helix</keyword>
<feature type="transmembrane region" description="Helical" evidence="14">
    <location>
        <begin position="210"/>
        <end position="227"/>
    </location>
</feature>
<dbReference type="SUPFAM" id="SSF54631">
    <property type="entry name" value="CBS-domain pair"/>
    <property type="match status" value="1"/>
</dbReference>
<keyword evidence="12 17" id="KW-0129">CBS domain</keyword>
<evidence type="ECO:0000313" key="20">
    <source>
        <dbReference type="Proteomes" id="UP000505210"/>
    </source>
</evidence>
<evidence type="ECO:0000256" key="17">
    <source>
        <dbReference type="PROSITE-ProRule" id="PRU00703"/>
    </source>
</evidence>
<name>A0A6M8BET3_9CYAN</name>
<dbReference type="GO" id="GO:0006508">
    <property type="term" value="P:proteolysis"/>
    <property type="evidence" value="ECO:0007669"/>
    <property type="project" value="UniProtKB-KW"/>
</dbReference>
<evidence type="ECO:0000256" key="16">
    <source>
        <dbReference type="PIRSR" id="PIRSR006404-2"/>
    </source>
</evidence>
<feature type="binding site" evidence="16">
    <location>
        <position position="65"/>
    </location>
    <ligand>
        <name>Zn(2+)</name>
        <dbReference type="ChEBI" id="CHEBI:29105"/>
        <note>catalytic</note>
    </ligand>
</feature>
<evidence type="ECO:0000256" key="5">
    <source>
        <dbReference type="ARBA" id="ARBA00022692"/>
    </source>
</evidence>
<dbReference type="GO" id="GO:0005886">
    <property type="term" value="C:plasma membrane"/>
    <property type="evidence" value="ECO:0007669"/>
    <property type="project" value="UniProtKB-SubCell"/>
</dbReference>
<dbReference type="Pfam" id="PF02163">
    <property type="entry name" value="Peptidase_M50"/>
    <property type="match status" value="2"/>
</dbReference>
<accession>A0A6M8BET3</accession>
<feature type="transmembrane region" description="Helical" evidence="14">
    <location>
        <begin position="135"/>
        <end position="155"/>
    </location>
</feature>
<feature type="binding site" evidence="16">
    <location>
        <position position="69"/>
    </location>
    <ligand>
        <name>Zn(2+)</name>
        <dbReference type="ChEBI" id="CHEBI:29105"/>
        <note>catalytic</note>
    </ligand>
</feature>
<keyword evidence="8 14" id="KW-0378">Hydrolase</keyword>
<dbReference type="InterPro" id="IPR000644">
    <property type="entry name" value="CBS_dom"/>
</dbReference>